<accession>A0A1D3TX74</accession>
<reference evidence="9 10" key="1">
    <citation type="submission" date="2016-09" db="EMBL/GenBank/DDBJ databases">
        <authorList>
            <person name="Capua I."/>
            <person name="De Benedictis P."/>
            <person name="Joannis T."/>
            <person name="Lombin L.H."/>
            <person name="Cattoli G."/>
        </authorList>
    </citation>
    <scope>NUCLEOTIDE SEQUENCE [LARGE SCALE GENOMIC DNA]</scope>
    <source>
        <strain evidence="9 10">GluBS11</strain>
    </source>
</reference>
<dbReference type="AlphaFoldDB" id="A0A1D3TX74"/>
<dbReference type="Pfam" id="PF00528">
    <property type="entry name" value="BPD_transp_1"/>
    <property type="match status" value="1"/>
</dbReference>
<keyword evidence="2 7" id="KW-0813">Transport</keyword>
<feature type="transmembrane region" description="Helical" evidence="7">
    <location>
        <begin position="104"/>
        <end position="124"/>
    </location>
</feature>
<keyword evidence="3" id="KW-1003">Cell membrane</keyword>
<evidence type="ECO:0000256" key="4">
    <source>
        <dbReference type="ARBA" id="ARBA00022692"/>
    </source>
</evidence>
<dbReference type="EMBL" id="FMKA01000029">
    <property type="protein sequence ID" value="SCP98927.1"/>
    <property type="molecule type" value="Genomic_DNA"/>
</dbReference>
<evidence type="ECO:0000256" key="2">
    <source>
        <dbReference type="ARBA" id="ARBA00022448"/>
    </source>
</evidence>
<dbReference type="InterPro" id="IPR035906">
    <property type="entry name" value="MetI-like_sf"/>
</dbReference>
<dbReference type="RefSeq" id="WP_091236149.1">
    <property type="nucleotide sequence ID" value="NZ_FMKA01000029.1"/>
</dbReference>
<organism evidence="9 10">
    <name type="scientific">Anaerobium acetethylicum</name>
    <dbReference type="NCBI Taxonomy" id="1619234"/>
    <lineage>
        <taxon>Bacteria</taxon>
        <taxon>Bacillati</taxon>
        <taxon>Bacillota</taxon>
        <taxon>Clostridia</taxon>
        <taxon>Lachnospirales</taxon>
        <taxon>Lachnospiraceae</taxon>
        <taxon>Anaerobium</taxon>
    </lineage>
</organism>
<keyword evidence="5 7" id="KW-1133">Transmembrane helix</keyword>
<dbReference type="GO" id="GO:0055085">
    <property type="term" value="P:transmembrane transport"/>
    <property type="evidence" value="ECO:0007669"/>
    <property type="project" value="InterPro"/>
</dbReference>
<evidence type="ECO:0000313" key="9">
    <source>
        <dbReference type="EMBL" id="SCP98927.1"/>
    </source>
</evidence>
<feature type="transmembrane region" description="Helical" evidence="7">
    <location>
        <begin position="260"/>
        <end position="284"/>
    </location>
</feature>
<proteinExistence type="inferred from homology"/>
<dbReference type="CDD" id="cd06261">
    <property type="entry name" value="TM_PBP2"/>
    <property type="match status" value="1"/>
</dbReference>
<feature type="domain" description="ABC transmembrane type-1" evidence="8">
    <location>
        <begin position="67"/>
        <end position="281"/>
    </location>
</feature>
<sequence>MYWLSKKRYIVLMLIPTLLIYIVYMIAPIIVAVGYSFTKYSGIGNAKFIGLNNYIRLLGDSTFMLSLKNTMVIFVVIFIFLMVGAFSVALLLNNKLKFNGTAKALIFSPAIIAPIIVGIIWVFILDPEVGLINSIMNEIGLEKHTQLWIGGDKLTPYCVAFIYLWQQLGYVATIFIAGLKMIPEEVMEAAKVDGANAWQKVRYVTIPMIRSTISTAAILIITGTFKIFEVVQQLTNGGPNHVSETLVTYSYATTFSNGEYGYGMSMATITFIISLMITAIYSFFAREKVE</sequence>
<gene>
    <name evidence="9" type="ORF">SAMN05421730_102910</name>
</gene>
<dbReference type="InterPro" id="IPR051393">
    <property type="entry name" value="ABC_transporter_permease"/>
</dbReference>
<dbReference type="SUPFAM" id="SSF161098">
    <property type="entry name" value="MetI-like"/>
    <property type="match status" value="1"/>
</dbReference>
<dbReference type="InterPro" id="IPR000515">
    <property type="entry name" value="MetI-like"/>
</dbReference>
<keyword evidence="4 7" id="KW-0812">Transmembrane</keyword>
<protein>
    <submittedName>
        <fullName evidence="9">Multiple sugar transport system permease protein/raffinose/stachyose/melibiose transport system permease protein</fullName>
    </submittedName>
</protein>
<feature type="transmembrane region" description="Helical" evidence="7">
    <location>
        <begin position="12"/>
        <end position="37"/>
    </location>
</feature>
<evidence type="ECO:0000259" key="8">
    <source>
        <dbReference type="PROSITE" id="PS50928"/>
    </source>
</evidence>
<dbReference type="PANTHER" id="PTHR30193">
    <property type="entry name" value="ABC TRANSPORTER PERMEASE PROTEIN"/>
    <property type="match status" value="1"/>
</dbReference>
<evidence type="ECO:0000256" key="7">
    <source>
        <dbReference type="RuleBase" id="RU363032"/>
    </source>
</evidence>
<dbReference type="PROSITE" id="PS50928">
    <property type="entry name" value="ABC_TM1"/>
    <property type="match status" value="1"/>
</dbReference>
<feature type="transmembrane region" description="Helical" evidence="7">
    <location>
        <begin position="203"/>
        <end position="225"/>
    </location>
</feature>
<keyword evidence="6 7" id="KW-0472">Membrane</keyword>
<dbReference type="Proteomes" id="UP000199315">
    <property type="component" value="Unassembled WGS sequence"/>
</dbReference>
<keyword evidence="9" id="KW-0762">Sugar transport</keyword>
<name>A0A1D3TX74_9FIRM</name>
<keyword evidence="10" id="KW-1185">Reference proteome</keyword>
<feature type="transmembrane region" description="Helical" evidence="7">
    <location>
        <begin position="162"/>
        <end position="182"/>
    </location>
</feature>
<dbReference type="Gene3D" id="1.10.3720.10">
    <property type="entry name" value="MetI-like"/>
    <property type="match status" value="1"/>
</dbReference>
<comment type="similarity">
    <text evidence="7">Belongs to the binding-protein-dependent transport system permease family.</text>
</comment>
<evidence type="ECO:0000256" key="6">
    <source>
        <dbReference type="ARBA" id="ARBA00023136"/>
    </source>
</evidence>
<evidence type="ECO:0000256" key="3">
    <source>
        <dbReference type="ARBA" id="ARBA00022475"/>
    </source>
</evidence>
<evidence type="ECO:0000256" key="1">
    <source>
        <dbReference type="ARBA" id="ARBA00004651"/>
    </source>
</evidence>
<dbReference type="PANTHER" id="PTHR30193:SF37">
    <property type="entry name" value="INNER MEMBRANE ABC TRANSPORTER PERMEASE PROTEIN YCJO"/>
    <property type="match status" value="1"/>
</dbReference>
<feature type="transmembrane region" description="Helical" evidence="7">
    <location>
        <begin position="71"/>
        <end position="92"/>
    </location>
</feature>
<comment type="subcellular location">
    <subcellularLocation>
        <location evidence="1 7">Cell membrane</location>
        <topology evidence="1 7">Multi-pass membrane protein</topology>
    </subcellularLocation>
</comment>
<evidence type="ECO:0000313" key="10">
    <source>
        <dbReference type="Proteomes" id="UP000199315"/>
    </source>
</evidence>
<dbReference type="OrthoDB" id="42781at2"/>
<dbReference type="STRING" id="1619234.SAMN05421730_102910"/>
<evidence type="ECO:0000256" key="5">
    <source>
        <dbReference type="ARBA" id="ARBA00022989"/>
    </source>
</evidence>
<dbReference type="GO" id="GO:0005886">
    <property type="term" value="C:plasma membrane"/>
    <property type="evidence" value="ECO:0007669"/>
    <property type="project" value="UniProtKB-SubCell"/>
</dbReference>